<name>A0A1G1ZQA3_9BACT</name>
<accession>A0A1G1ZQA3</accession>
<organism evidence="1 2">
    <name type="scientific">Candidatus Harrisonbacteria bacterium RIFCSPLOWO2_01_FULL_44_18</name>
    <dbReference type="NCBI Taxonomy" id="1798407"/>
    <lineage>
        <taxon>Bacteria</taxon>
        <taxon>Candidatus Harrisoniibacteriota</taxon>
    </lineage>
</organism>
<dbReference type="AlphaFoldDB" id="A0A1G1ZQA3"/>
<protein>
    <submittedName>
        <fullName evidence="1">Uncharacterized protein</fullName>
    </submittedName>
</protein>
<reference evidence="1 2" key="1">
    <citation type="journal article" date="2016" name="Nat. Commun.">
        <title>Thousands of microbial genomes shed light on interconnected biogeochemical processes in an aquifer system.</title>
        <authorList>
            <person name="Anantharaman K."/>
            <person name="Brown C.T."/>
            <person name="Hug L.A."/>
            <person name="Sharon I."/>
            <person name="Castelle C.J."/>
            <person name="Probst A.J."/>
            <person name="Thomas B.C."/>
            <person name="Singh A."/>
            <person name="Wilkins M.J."/>
            <person name="Karaoz U."/>
            <person name="Brodie E.L."/>
            <person name="Williams K.H."/>
            <person name="Hubbard S.S."/>
            <person name="Banfield J.F."/>
        </authorList>
    </citation>
    <scope>NUCLEOTIDE SEQUENCE [LARGE SCALE GENOMIC DNA]</scope>
</reference>
<evidence type="ECO:0000313" key="2">
    <source>
        <dbReference type="Proteomes" id="UP000177942"/>
    </source>
</evidence>
<gene>
    <name evidence="1" type="ORF">A3A16_01260</name>
</gene>
<dbReference type="EMBL" id="MHJJ01000005">
    <property type="protein sequence ID" value="OGY65997.1"/>
    <property type="molecule type" value="Genomic_DNA"/>
</dbReference>
<sequence length="96" mass="10928">MNNCGARPAVYKSKLPRKNYNVKFFLRYFAPSPFRREHPGGTPARSFCYNRSLTKSGAPRAKKNRPPESVYSVSHRKGGGVLFKTWFGFQIGDDLI</sequence>
<dbReference type="Proteomes" id="UP000177942">
    <property type="component" value="Unassembled WGS sequence"/>
</dbReference>
<evidence type="ECO:0000313" key="1">
    <source>
        <dbReference type="EMBL" id="OGY65997.1"/>
    </source>
</evidence>
<comment type="caution">
    <text evidence="1">The sequence shown here is derived from an EMBL/GenBank/DDBJ whole genome shotgun (WGS) entry which is preliminary data.</text>
</comment>
<proteinExistence type="predicted"/>